<keyword evidence="7" id="KW-1185">Reference proteome</keyword>
<dbReference type="Proteomes" id="UP000663090">
    <property type="component" value="Chromosome"/>
</dbReference>
<sequence length="250" mass="27747">MNLYDELADWWPLVSPPGDYEEEASEYLRLLRAEATGPLKTMLELGSGGGNNASHLKRDFQLTLVDPAEGMLKHSRQLNPECEHLSGDMRTVRLGREFDAVFVHDAITYMVTEADLRAALETVAVHLRPGGVALVAPDETTESFEPGVTSEGGEEPEVPGQGARSLRYLMWAMPPKPGGTTFEVHFGMLLKERDGSVRSVHDVHHHGLFSRATWLRLFREAGLEARLEQRILDGKPYDTFVALKPAGSRT</sequence>
<dbReference type="CDD" id="cd02440">
    <property type="entry name" value="AdoMet_MTases"/>
    <property type="match status" value="1"/>
</dbReference>
<dbReference type="RefSeq" id="WP_206715623.1">
    <property type="nucleotide sequence ID" value="NZ_CP071091.1"/>
</dbReference>
<dbReference type="Pfam" id="PF13649">
    <property type="entry name" value="Methyltransf_25"/>
    <property type="match status" value="1"/>
</dbReference>
<dbReference type="PANTHER" id="PTHR43464">
    <property type="entry name" value="METHYLTRANSFERASE"/>
    <property type="match status" value="1"/>
</dbReference>
<evidence type="ECO:0000313" key="7">
    <source>
        <dbReference type="Proteomes" id="UP000663090"/>
    </source>
</evidence>
<dbReference type="PANTHER" id="PTHR43464:SF19">
    <property type="entry name" value="UBIQUINONE BIOSYNTHESIS O-METHYLTRANSFERASE, MITOCHONDRIAL"/>
    <property type="match status" value="1"/>
</dbReference>
<evidence type="ECO:0000313" key="6">
    <source>
        <dbReference type="EMBL" id="QSQ13820.1"/>
    </source>
</evidence>
<gene>
    <name evidence="6" type="ORF">JY572_36760</name>
</gene>
<reference evidence="6 7" key="1">
    <citation type="submission" date="2021-02" db="EMBL/GenBank/DDBJ databases">
        <title>De Novo genome assembly of isolated myxobacteria.</title>
        <authorList>
            <person name="Stevens D.C."/>
        </authorList>
    </citation>
    <scope>NUCLEOTIDE SEQUENCE [LARGE SCALE GENOMIC DNA]</scope>
    <source>
        <strain evidence="6 7">SCHIC003</strain>
    </source>
</reference>
<proteinExistence type="predicted"/>
<dbReference type="SUPFAM" id="SSF53335">
    <property type="entry name" value="S-adenosyl-L-methionine-dependent methyltransferases"/>
    <property type="match status" value="1"/>
</dbReference>
<dbReference type="Gene3D" id="3.40.50.150">
    <property type="entry name" value="Vaccinia Virus protein VP39"/>
    <property type="match status" value="1"/>
</dbReference>
<keyword evidence="2" id="KW-0808">Transferase</keyword>
<dbReference type="Gene3D" id="2.20.130.10">
    <property type="entry name" value="CAC2371-like domains"/>
    <property type="match status" value="1"/>
</dbReference>
<keyword evidence="3" id="KW-0949">S-adenosyl-L-methionine</keyword>
<organism evidence="6 7">
    <name type="scientific">Myxococcus landrumensis</name>
    <dbReference type="NCBI Taxonomy" id="2813577"/>
    <lineage>
        <taxon>Bacteria</taxon>
        <taxon>Pseudomonadati</taxon>
        <taxon>Myxococcota</taxon>
        <taxon>Myxococcia</taxon>
        <taxon>Myxococcales</taxon>
        <taxon>Cystobacterineae</taxon>
        <taxon>Myxococcaceae</taxon>
        <taxon>Myxococcus</taxon>
    </lineage>
</organism>
<dbReference type="GO" id="GO:0008168">
    <property type="term" value="F:methyltransferase activity"/>
    <property type="evidence" value="ECO:0007669"/>
    <property type="project" value="UniProtKB-KW"/>
</dbReference>
<accession>A0ABX7N512</accession>
<evidence type="ECO:0000256" key="3">
    <source>
        <dbReference type="ARBA" id="ARBA00022691"/>
    </source>
</evidence>
<dbReference type="InterPro" id="IPR029063">
    <property type="entry name" value="SAM-dependent_MTases_sf"/>
</dbReference>
<dbReference type="EMBL" id="CP071091">
    <property type="protein sequence ID" value="QSQ13820.1"/>
    <property type="molecule type" value="Genomic_DNA"/>
</dbReference>
<keyword evidence="1 6" id="KW-0489">Methyltransferase</keyword>
<feature type="region of interest" description="Disordered" evidence="4">
    <location>
        <begin position="140"/>
        <end position="160"/>
    </location>
</feature>
<dbReference type="GO" id="GO:0032259">
    <property type="term" value="P:methylation"/>
    <property type="evidence" value="ECO:0007669"/>
    <property type="project" value="UniProtKB-KW"/>
</dbReference>
<evidence type="ECO:0000256" key="2">
    <source>
        <dbReference type="ARBA" id="ARBA00022679"/>
    </source>
</evidence>
<evidence type="ECO:0000256" key="1">
    <source>
        <dbReference type="ARBA" id="ARBA00022603"/>
    </source>
</evidence>
<evidence type="ECO:0000256" key="4">
    <source>
        <dbReference type="SAM" id="MobiDB-lite"/>
    </source>
</evidence>
<name>A0ABX7N512_9BACT</name>
<feature type="domain" description="Methyltransferase" evidence="5">
    <location>
        <begin position="43"/>
        <end position="131"/>
    </location>
</feature>
<evidence type="ECO:0000259" key="5">
    <source>
        <dbReference type="Pfam" id="PF13649"/>
    </source>
</evidence>
<protein>
    <submittedName>
        <fullName evidence="6">Class I SAM-dependent methyltransferase</fullName>
    </submittedName>
</protein>
<dbReference type="InterPro" id="IPR041698">
    <property type="entry name" value="Methyltransf_25"/>
</dbReference>